<evidence type="ECO:0000313" key="1">
    <source>
        <dbReference type="EMBL" id="KAH3840136.1"/>
    </source>
</evidence>
<organism evidence="1 2">
    <name type="scientific">Dreissena polymorpha</name>
    <name type="common">Zebra mussel</name>
    <name type="synonym">Mytilus polymorpha</name>
    <dbReference type="NCBI Taxonomy" id="45954"/>
    <lineage>
        <taxon>Eukaryota</taxon>
        <taxon>Metazoa</taxon>
        <taxon>Spiralia</taxon>
        <taxon>Lophotrochozoa</taxon>
        <taxon>Mollusca</taxon>
        <taxon>Bivalvia</taxon>
        <taxon>Autobranchia</taxon>
        <taxon>Heteroconchia</taxon>
        <taxon>Euheterodonta</taxon>
        <taxon>Imparidentia</taxon>
        <taxon>Neoheterodontei</taxon>
        <taxon>Myida</taxon>
        <taxon>Dreissenoidea</taxon>
        <taxon>Dreissenidae</taxon>
        <taxon>Dreissena</taxon>
    </lineage>
</organism>
<protein>
    <submittedName>
        <fullName evidence="1">Uncharacterized protein</fullName>
    </submittedName>
</protein>
<dbReference type="AlphaFoldDB" id="A0A9D4QQT4"/>
<reference evidence="1" key="2">
    <citation type="submission" date="2020-11" db="EMBL/GenBank/DDBJ databases">
        <authorList>
            <person name="McCartney M.A."/>
            <person name="Auch B."/>
            <person name="Kono T."/>
            <person name="Mallez S."/>
            <person name="Becker A."/>
            <person name="Gohl D.M."/>
            <person name="Silverstein K.A.T."/>
            <person name="Koren S."/>
            <person name="Bechman K.B."/>
            <person name="Herman A."/>
            <person name="Abrahante J.E."/>
            <person name="Garbe J."/>
        </authorList>
    </citation>
    <scope>NUCLEOTIDE SEQUENCE</scope>
    <source>
        <strain evidence="1">Duluth1</strain>
        <tissue evidence="1">Whole animal</tissue>
    </source>
</reference>
<evidence type="ECO:0000313" key="2">
    <source>
        <dbReference type="Proteomes" id="UP000828390"/>
    </source>
</evidence>
<proteinExistence type="predicted"/>
<keyword evidence="2" id="KW-1185">Reference proteome</keyword>
<name>A0A9D4QQT4_DREPO</name>
<dbReference type="Proteomes" id="UP000828390">
    <property type="component" value="Unassembled WGS sequence"/>
</dbReference>
<gene>
    <name evidence="1" type="ORF">DPMN_113580</name>
</gene>
<sequence length="55" mass="6169">MCFGVSLPEKEYKTPRTPTLIAEEGGYSRKNHGRTCDARRLLKATKLVLSSKENS</sequence>
<reference evidence="1" key="1">
    <citation type="journal article" date="2019" name="bioRxiv">
        <title>The Genome of the Zebra Mussel, Dreissena polymorpha: A Resource for Invasive Species Research.</title>
        <authorList>
            <person name="McCartney M.A."/>
            <person name="Auch B."/>
            <person name="Kono T."/>
            <person name="Mallez S."/>
            <person name="Zhang Y."/>
            <person name="Obille A."/>
            <person name="Becker A."/>
            <person name="Abrahante J.E."/>
            <person name="Garbe J."/>
            <person name="Badalamenti J.P."/>
            <person name="Herman A."/>
            <person name="Mangelson H."/>
            <person name="Liachko I."/>
            <person name="Sullivan S."/>
            <person name="Sone E.D."/>
            <person name="Koren S."/>
            <person name="Silverstein K.A.T."/>
            <person name="Beckman K.B."/>
            <person name="Gohl D.M."/>
        </authorList>
    </citation>
    <scope>NUCLEOTIDE SEQUENCE</scope>
    <source>
        <strain evidence="1">Duluth1</strain>
        <tissue evidence="1">Whole animal</tissue>
    </source>
</reference>
<dbReference type="EMBL" id="JAIWYP010000004">
    <property type="protein sequence ID" value="KAH3840136.1"/>
    <property type="molecule type" value="Genomic_DNA"/>
</dbReference>
<accession>A0A9D4QQT4</accession>
<comment type="caution">
    <text evidence="1">The sequence shown here is derived from an EMBL/GenBank/DDBJ whole genome shotgun (WGS) entry which is preliminary data.</text>
</comment>